<gene>
    <name evidence="2" type="ORF">COO09_08250</name>
</gene>
<evidence type="ECO:0000256" key="1">
    <source>
        <dbReference type="SAM" id="SignalP"/>
    </source>
</evidence>
<dbReference type="SUPFAM" id="SSF56935">
    <property type="entry name" value="Porins"/>
    <property type="match status" value="1"/>
</dbReference>
<name>A0A2A4FYK7_9SPHN</name>
<evidence type="ECO:0000313" key="3">
    <source>
        <dbReference type="Proteomes" id="UP000218934"/>
    </source>
</evidence>
<dbReference type="OrthoDB" id="9807854at2"/>
<proteinExistence type="predicted"/>
<keyword evidence="3" id="KW-1185">Reference proteome</keyword>
<accession>A0A2A4FYK7</accession>
<organism evidence="2 3">
    <name type="scientific">Rhizorhabdus dicambivorans</name>
    <dbReference type="NCBI Taxonomy" id="1850238"/>
    <lineage>
        <taxon>Bacteria</taxon>
        <taxon>Pseudomonadati</taxon>
        <taxon>Pseudomonadota</taxon>
        <taxon>Alphaproteobacteria</taxon>
        <taxon>Sphingomonadales</taxon>
        <taxon>Sphingomonadaceae</taxon>
        <taxon>Rhizorhabdus</taxon>
    </lineage>
</organism>
<dbReference type="InterPro" id="IPR023614">
    <property type="entry name" value="Porin_dom_sf"/>
</dbReference>
<protein>
    <recommendedName>
        <fullName evidence="4">Porin</fullName>
    </recommendedName>
</protein>
<dbReference type="Gene3D" id="2.40.160.10">
    <property type="entry name" value="Porin"/>
    <property type="match status" value="1"/>
</dbReference>
<dbReference type="RefSeq" id="WP_083215672.1">
    <property type="nucleotide sequence ID" value="NZ_CP023449.1"/>
</dbReference>
<keyword evidence="1" id="KW-0732">Signal</keyword>
<feature type="chain" id="PRO_5013308751" description="Porin" evidence="1">
    <location>
        <begin position="20"/>
        <end position="449"/>
    </location>
</feature>
<dbReference type="InterPro" id="IPR010870">
    <property type="entry name" value="Porin_O/P"/>
</dbReference>
<evidence type="ECO:0000313" key="2">
    <source>
        <dbReference type="EMBL" id="PCE42815.1"/>
    </source>
</evidence>
<dbReference type="Proteomes" id="UP000218934">
    <property type="component" value="Unassembled WGS sequence"/>
</dbReference>
<dbReference type="AlphaFoldDB" id="A0A2A4FYK7"/>
<dbReference type="Pfam" id="PF07396">
    <property type="entry name" value="Porin_O_P"/>
    <property type="match status" value="1"/>
</dbReference>
<sequence length="449" mass="48320">MSIAPSFRMLLAGTASLLAAPIAAAPLSDAEAEALREEVRGLRARLAAIEAKLGGEAPAAPPATAKPAATAIGWKGSPQFTSEDRSFKVKGRIQTDLGHVSTPRGLNDRGLGLSNEVRRIRLGGEGKLGSGFGYKLELELSDNAVDLVDTFVTWEKGPWQVAIGNQNQFQSLDELVGDTTGSVMERAAFTDAFGFERRMGIALQYRKGDVLLQAGVFSDDIDALADSSDGPDGGDENDSFSLDGRAVYAPKAGGTQLHFGGSAHLRELNRLAENPVRYRQRPYLHSSNSRVLATPALRIERELHYGLELAAVRGRWHAAAEAHWLEAIGPGPNRRFFGGYAELGVYLTDDSRPYRSGIFGGAKPSSPLGKNGIGAVQINLRYDYLDLDSGPIRGGRQNAVIAGLVWTPIEYLRFNLNHAYLAYDGAAIAAAGRRDYGLHVTGARMELDF</sequence>
<dbReference type="EMBL" id="NWUF01000006">
    <property type="protein sequence ID" value="PCE42815.1"/>
    <property type="molecule type" value="Genomic_DNA"/>
</dbReference>
<feature type="signal peptide" evidence="1">
    <location>
        <begin position="1"/>
        <end position="19"/>
    </location>
</feature>
<reference evidence="2 3" key="1">
    <citation type="submission" date="2017-09" db="EMBL/GenBank/DDBJ databases">
        <title>The Catabolism of 3,6-Dichlorosalicylic acid is Initiated by the Cytochrome P450 Monooxygenase DsmABC in Rhizorhabdus dicambivorans Ndbn-20.</title>
        <authorList>
            <person name="Na L."/>
        </authorList>
    </citation>
    <scope>NUCLEOTIDE SEQUENCE [LARGE SCALE GENOMIC DNA]</scope>
    <source>
        <strain evidence="2 3">Ndbn-20m</strain>
    </source>
</reference>
<comment type="caution">
    <text evidence="2">The sequence shown here is derived from an EMBL/GenBank/DDBJ whole genome shotgun (WGS) entry which is preliminary data.</text>
</comment>
<evidence type="ECO:0008006" key="4">
    <source>
        <dbReference type="Google" id="ProtNLM"/>
    </source>
</evidence>
<dbReference type="KEGG" id="rdi:CMV14_04115"/>